<feature type="transmembrane region" description="Helical" evidence="1">
    <location>
        <begin position="20"/>
        <end position="45"/>
    </location>
</feature>
<dbReference type="AlphaFoldDB" id="A0A177KDA6"/>
<evidence type="ECO:0000313" key="3">
    <source>
        <dbReference type="EMBL" id="OAH50996.1"/>
    </source>
</evidence>
<feature type="transmembrane region" description="Helical" evidence="1">
    <location>
        <begin position="106"/>
        <end position="126"/>
    </location>
</feature>
<gene>
    <name evidence="3" type="ORF">AYL44_01565</name>
</gene>
<feature type="transmembrane region" description="Helical" evidence="1">
    <location>
        <begin position="65"/>
        <end position="86"/>
    </location>
</feature>
<dbReference type="Pfam" id="PF06724">
    <property type="entry name" value="DUF1206"/>
    <property type="match status" value="3"/>
</dbReference>
<evidence type="ECO:0000259" key="2">
    <source>
        <dbReference type="Pfam" id="PF06724"/>
    </source>
</evidence>
<organism evidence="3 4">
    <name type="scientific">Microbacterium oleivorans</name>
    <dbReference type="NCBI Taxonomy" id="273677"/>
    <lineage>
        <taxon>Bacteria</taxon>
        <taxon>Bacillati</taxon>
        <taxon>Actinomycetota</taxon>
        <taxon>Actinomycetes</taxon>
        <taxon>Micrococcales</taxon>
        <taxon>Microbacteriaceae</taxon>
        <taxon>Microbacterium</taxon>
    </lineage>
</organism>
<proteinExistence type="predicted"/>
<keyword evidence="1" id="KW-1133">Transmembrane helix</keyword>
<sequence length="266" mass="27087">MTDAVEDVAQTVRRSPVARILARGGYAANGVVHLVFGVVVIVISFGGRGESDQAGVFKALLDAPLGLVLVWILGLLLTALGLFQALRACLVKGKDAGAWGRRGSAAGQSVVYLALGAIAVTIALGARPDGDRTAQQITRGLLDTPGGVFVVAAAGVGLVIGALVFASIGVRRSFDKQVRIPDGALGVAVTVSGILGYIGKGVSVLIVGILLIVAAVKQDSAAAGGFDAAIEALLSQMIGPVLVFLVGLGLVVYAVFSFLRTRYAKL</sequence>
<reference evidence="3 4" key="1">
    <citation type="submission" date="2016-02" db="EMBL/GenBank/DDBJ databases">
        <authorList>
            <person name="Wen L."/>
            <person name="He K."/>
            <person name="Yang H."/>
        </authorList>
    </citation>
    <scope>NUCLEOTIDE SEQUENCE [LARGE SCALE GENOMIC DNA]</scope>
    <source>
        <strain evidence="3 4">CD11_3</strain>
    </source>
</reference>
<evidence type="ECO:0000256" key="1">
    <source>
        <dbReference type="SAM" id="Phobius"/>
    </source>
</evidence>
<feature type="domain" description="DUF1206" evidence="2">
    <location>
        <begin position="25"/>
        <end position="89"/>
    </location>
</feature>
<dbReference type="Proteomes" id="UP000076998">
    <property type="component" value="Unassembled WGS sequence"/>
</dbReference>
<protein>
    <recommendedName>
        <fullName evidence="2">DUF1206 domain-containing protein</fullName>
    </recommendedName>
</protein>
<keyword evidence="1" id="KW-0472">Membrane</keyword>
<dbReference type="InterPro" id="IPR009597">
    <property type="entry name" value="DUF1206"/>
</dbReference>
<feature type="domain" description="DUF1206" evidence="2">
    <location>
        <begin position="195"/>
        <end position="263"/>
    </location>
</feature>
<comment type="caution">
    <text evidence="3">The sequence shown here is derived from an EMBL/GenBank/DDBJ whole genome shotgun (WGS) entry which is preliminary data.</text>
</comment>
<dbReference type="RefSeq" id="WP_064001509.1">
    <property type="nucleotide sequence ID" value="NZ_LSTV01000001.1"/>
</dbReference>
<feature type="transmembrane region" description="Helical" evidence="1">
    <location>
        <begin position="183"/>
        <end position="216"/>
    </location>
</feature>
<accession>A0A177KDA6</accession>
<feature type="transmembrane region" description="Helical" evidence="1">
    <location>
        <begin position="146"/>
        <end position="171"/>
    </location>
</feature>
<feature type="transmembrane region" description="Helical" evidence="1">
    <location>
        <begin position="236"/>
        <end position="259"/>
    </location>
</feature>
<feature type="domain" description="DUF1206" evidence="2">
    <location>
        <begin position="106"/>
        <end position="170"/>
    </location>
</feature>
<dbReference type="EMBL" id="LSTV01000001">
    <property type="protein sequence ID" value="OAH50996.1"/>
    <property type="molecule type" value="Genomic_DNA"/>
</dbReference>
<keyword evidence="1" id="KW-0812">Transmembrane</keyword>
<dbReference type="OrthoDB" id="4989054at2"/>
<evidence type="ECO:0000313" key="4">
    <source>
        <dbReference type="Proteomes" id="UP000076998"/>
    </source>
</evidence>
<name>A0A177KDA6_9MICO</name>